<feature type="region of interest" description="Disordered" evidence="1">
    <location>
        <begin position="54"/>
        <end position="78"/>
    </location>
</feature>
<evidence type="ECO:0000313" key="4">
    <source>
        <dbReference type="Proteomes" id="UP000039324"/>
    </source>
</evidence>
<name>A0A0G4IQ95_PLABS</name>
<evidence type="ECO:0000313" key="5">
    <source>
        <dbReference type="Proteomes" id="UP000290189"/>
    </source>
</evidence>
<evidence type="ECO:0008006" key="6">
    <source>
        <dbReference type="Google" id="ProtNLM"/>
    </source>
</evidence>
<evidence type="ECO:0000313" key="3">
    <source>
        <dbReference type="EMBL" id="SPQ97625.1"/>
    </source>
</evidence>
<evidence type="ECO:0000256" key="1">
    <source>
        <dbReference type="SAM" id="MobiDB-lite"/>
    </source>
</evidence>
<keyword evidence="4" id="KW-1185">Reference proteome</keyword>
<protein>
    <recommendedName>
        <fullName evidence="6">Senescence domain-containing protein</fullName>
    </recommendedName>
</protein>
<dbReference type="EMBL" id="OVEO01000008">
    <property type="protein sequence ID" value="SPQ97625.1"/>
    <property type="molecule type" value="Genomic_DNA"/>
</dbReference>
<dbReference type="Proteomes" id="UP000039324">
    <property type="component" value="Unassembled WGS sequence"/>
</dbReference>
<gene>
    <name evidence="2" type="ORF">PBRA_000664</name>
    <name evidence="3" type="ORF">PLBR_LOCUS4840</name>
</gene>
<accession>A0A0G4IQ95</accession>
<dbReference type="EMBL" id="CDSF01000079">
    <property type="protein sequence ID" value="CEO97319.1"/>
    <property type="molecule type" value="Genomic_DNA"/>
</dbReference>
<reference evidence="3 5" key="2">
    <citation type="submission" date="2018-03" db="EMBL/GenBank/DDBJ databases">
        <authorList>
            <person name="Fogelqvist J."/>
        </authorList>
    </citation>
    <scope>NUCLEOTIDE SEQUENCE [LARGE SCALE GENOMIC DNA]</scope>
</reference>
<keyword evidence="3" id="KW-0496">Mitochondrion</keyword>
<reference evidence="2 4" key="1">
    <citation type="submission" date="2015-02" db="EMBL/GenBank/DDBJ databases">
        <authorList>
            <person name="Chooi Y.-H."/>
        </authorList>
    </citation>
    <scope>NUCLEOTIDE SEQUENCE [LARGE SCALE GENOMIC DNA]</scope>
    <source>
        <strain evidence="2">E3</strain>
    </source>
</reference>
<evidence type="ECO:0000313" key="2">
    <source>
        <dbReference type="EMBL" id="CEO97319.1"/>
    </source>
</evidence>
<proteinExistence type="predicted"/>
<dbReference type="Proteomes" id="UP000290189">
    <property type="component" value="Unassembled WGS sequence"/>
</dbReference>
<organism evidence="2 4">
    <name type="scientific">Plasmodiophora brassicae</name>
    <name type="common">Clubroot disease agent</name>
    <dbReference type="NCBI Taxonomy" id="37360"/>
    <lineage>
        <taxon>Eukaryota</taxon>
        <taxon>Sar</taxon>
        <taxon>Rhizaria</taxon>
        <taxon>Endomyxa</taxon>
        <taxon>Phytomyxea</taxon>
        <taxon>Plasmodiophorida</taxon>
        <taxon>Plasmodiophoridae</taxon>
        <taxon>Plasmodiophora</taxon>
    </lineage>
</organism>
<geneLocation type="mitochondrion" evidence="3"/>
<dbReference type="AlphaFoldDB" id="A0A0G4IQ95"/>
<sequence>MSLLSACTSPVIYDDRQGHIIRSVAGSDGERDTQSELPMVSVPVVMQAACLEPQDDSSATVQRNEPPRLGNRTPHGPLARVDVGGAAIRSGQFGVPLSSLPCRRRPCGPWSGYVALPRTNLFPSGRYSRCVVCGTGGTMDEAQEVGRLTGRLVGKAVNTVAEHAEKERWPDKVAQHTAAIEAKYEEKTGHRLRTDAKIASVAGAAGIGLSVAAMAPTIAIGAAVGAATYEVAANSEAAAKAKQAYETNLGRDFARDKETVKSGAKAGIQGAKQIGKSFVQGYKSVRQPQEEPRQPQ</sequence>